<name>A0ABD3IMM9_EUCGL</name>
<keyword evidence="2" id="KW-1185">Reference proteome</keyword>
<sequence>MDPTTLLITYSANQNRLLQEPPQPPHATAVSDSFTSATDSISAMFEPDELLSFISDTPLLDTELDWLADVALTFLHRSNHNGDADMAL</sequence>
<dbReference type="AlphaFoldDB" id="A0ABD3IMM9"/>
<dbReference type="EMBL" id="JBJKBG010000011">
    <property type="protein sequence ID" value="KAL3715146.1"/>
    <property type="molecule type" value="Genomic_DNA"/>
</dbReference>
<dbReference type="Proteomes" id="UP001634007">
    <property type="component" value="Unassembled WGS sequence"/>
</dbReference>
<evidence type="ECO:0000313" key="2">
    <source>
        <dbReference type="Proteomes" id="UP001634007"/>
    </source>
</evidence>
<feature type="non-terminal residue" evidence="1">
    <location>
        <position position="88"/>
    </location>
</feature>
<reference evidence="1 2" key="1">
    <citation type="submission" date="2024-11" db="EMBL/GenBank/DDBJ databases">
        <title>Chromosome-level genome assembly of Eucalyptus globulus Labill. provides insights into its genome evolution.</title>
        <authorList>
            <person name="Li X."/>
        </authorList>
    </citation>
    <scope>NUCLEOTIDE SEQUENCE [LARGE SCALE GENOMIC DNA]</scope>
    <source>
        <strain evidence="1">CL2024</strain>
        <tissue evidence="1">Fresh tender leaves</tissue>
    </source>
</reference>
<evidence type="ECO:0000313" key="1">
    <source>
        <dbReference type="EMBL" id="KAL3715146.1"/>
    </source>
</evidence>
<protein>
    <submittedName>
        <fullName evidence="1">Uncharacterized protein</fullName>
    </submittedName>
</protein>
<accession>A0ABD3IMM9</accession>
<organism evidence="1 2">
    <name type="scientific">Eucalyptus globulus</name>
    <name type="common">Tasmanian blue gum</name>
    <dbReference type="NCBI Taxonomy" id="34317"/>
    <lineage>
        <taxon>Eukaryota</taxon>
        <taxon>Viridiplantae</taxon>
        <taxon>Streptophyta</taxon>
        <taxon>Embryophyta</taxon>
        <taxon>Tracheophyta</taxon>
        <taxon>Spermatophyta</taxon>
        <taxon>Magnoliopsida</taxon>
        <taxon>eudicotyledons</taxon>
        <taxon>Gunneridae</taxon>
        <taxon>Pentapetalae</taxon>
        <taxon>rosids</taxon>
        <taxon>malvids</taxon>
        <taxon>Myrtales</taxon>
        <taxon>Myrtaceae</taxon>
        <taxon>Myrtoideae</taxon>
        <taxon>Eucalypteae</taxon>
        <taxon>Eucalyptus</taxon>
    </lineage>
</organism>
<comment type="caution">
    <text evidence="1">The sequence shown here is derived from an EMBL/GenBank/DDBJ whole genome shotgun (WGS) entry which is preliminary data.</text>
</comment>
<gene>
    <name evidence="1" type="ORF">ACJRO7_006958</name>
</gene>
<proteinExistence type="predicted"/>